<gene>
    <name evidence="4" type="ORF">MB27_12550</name>
</gene>
<dbReference type="GO" id="GO:0016787">
    <property type="term" value="F:hydrolase activity"/>
    <property type="evidence" value="ECO:0007669"/>
    <property type="project" value="UniProtKB-KW"/>
</dbReference>
<accession>A0A0A6XB58</accession>
<comment type="cofactor">
    <cofactor evidence="1">
        <name>Mg(2+)</name>
        <dbReference type="ChEBI" id="CHEBI:18420"/>
    </cofactor>
</comment>
<evidence type="ECO:0000259" key="3">
    <source>
        <dbReference type="PROSITE" id="PS51462"/>
    </source>
</evidence>
<dbReference type="PANTHER" id="PTHR11839:SF18">
    <property type="entry name" value="NUDIX HYDROLASE DOMAIN-CONTAINING PROTEIN"/>
    <property type="match status" value="1"/>
</dbReference>
<organism evidence="4 5">
    <name type="scientific">Actinoplanes utahensis</name>
    <dbReference type="NCBI Taxonomy" id="1869"/>
    <lineage>
        <taxon>Bacteria</taxon>
        <taxon>Bacillati</taxon>
        <taxon>Actinomycetota</taxon>
        <taxon>Actinomycetes</taxon>
        <taxon>Micromonosporales</taxon>
        <taxon>Micromonosporaceae</taxon>
        <taxon>Actinoplanes</taxon>
    </lineage>
</organism>
<keyword evidence="5" id="KW-1185">Reference proteome</keyword>
<dbReference type="SUPFAM" id="SSF55811">
    <property type="entry name" value="Nudix"/>
    <property type="match status" value="1"/>
</dbReference>
<evidence type="ECO:0000256" key="2">
    <source>
        <dbReference type="ARBA" id="ARBA00022801"/>
    </source>
</evidence>
<dbReference type="RefSeq" id="WP_043524506.1">
    <property type="nucleotide sequence ID" value="NZ_BAABKU010000016.1"/>
</dbReference>
<dbReference type="InterPro" id="IPR000086">
    <property type="entry name" value="NUDIX_hydrolase_dom"/>
</dbReference>
<sequence length="190" mass="20964">MTDRVGTPPPVRRLDGRTVYRNPWMTVREDRIERADGSHGIYGVVDKPDFALVIPAENDGFHLVEQYRYPVGDRCWEFPQGSWSVPAGGDRSPHALAAAELREETGLVATRIEHLGRIHVAYGYASQGCHVFLATGLESGPTRREASEADMVHRFVPAAELTEMVHDGRFRDAASLAALTLLTLAKGATR</sequence>
<dbReference type="PROSITE" id="PS51462">
    <property type="entry name" value="NUDIX"/>
    <property type="match status" value="1"/>
</dbReference>
<evidence type="ECO:0000256" key="1">
    <source>
        <dbReference type="ARBA" id="ARBA00001946"/>
    </source>
</evidence>
<dbReference type="GO" id="GO:0006753">
    <property type="term" value="P:nucleoside phosphate metabolic process"/>
    <property type="evidence" value="ECO:0007669"/>
    <property type="project" value="TreeGrafter"/>
</dbReference>
<dbReference type="EMBL" id="JRTT01000012">
    <property type="protein sequence ID" value="KHD77292.1"/>
    <property type="molecule type" value="Genomic_DNA"/>
</dbReference>
<feature type="domain" description="Nudix hydrolase" evidence="3">
    <location>
        <begin position="45"/>
        <end position="178"/>
    </location>
</feature>
<evidence type="ECO:0000313" key="4">
    <source>
        <dbReference type="EMBL" id="KHD77292.1"/>
    </source>
</evidence>
<dbReference type="CDD" id="cd24161">
    <property type="entry name" value="NUDIX_ADPRase_Ndx2"/>
    <property type="match status" value="1"/>
</dbReference>
<keyword evidence="2" id="KW-0378">Hydrolase</keyword>
<proteinExistence type="predicted"/>
<dbReference type="Proteomes" id="UP000054537">
    <property type="component" value="Unassembled WGS sequence"/>
</dbReference>
<dbReference type="InterPro" id="IPR015797">
    <property type="entry name" value="NUDIX_hydrolase-like_dom_sf"/>
</dbReference>
<dbReference type="OrthoDB" id="177518at2"/>
<dbReference type="Gene3D" id="3.90.79.10">
    <property type="entry name" value="Nucleoside Triphosphate Pyrophosphohydrolase"/>
    <property type="match status" value="1"/>
</dbReference>
<evidence type="ECO:0000313" key="5">
    <source>
        <dbReference type="Proteomes" id="UP000054537"/>
    </source>
</evidence>
<dbReference type="PANTHER" id="PTHR11839">
    <property type="entry name" value="UDP/ADP-SUGAR PYROPHOSPHATASE"/>
    <property type="match status" value="1"/>
</dbReference>
<dbReference type="AlphaFoldDB" id="A0A0A6XB58"/>
<protein>
    <submittedName>
        <fullName evidence="4">ADP-ribose pyrophosphatase</fullName>
    </submittedName>
</protein>
<reference evidence="4 5" key="1">
    <citation type="submission" date="2014-10" db="EMBL/GenBank/DDBJ databases">
        <title>Draft genome sequence of Actinoplanes utahensis NRRL 12052.</title>
        <authorList>
            <person name="Velasco-Bucheli B."/>
            <person name="del Cerro C."/>
            <person name="Hormigo D."/>
            <person name="Garcia J.L."/>
            <person name="Acebal C."/>
            <person name="Arroyo M."/>
            <person name="de la Mata I."/>
        </authorList>
    </citation>
    <scope>NUCLEOTIDE SEQUENCE [LARGE SCALE GENOMIC DNA]</scope>
    <source>
        <strain evidence="4 5">NRRL 12052</strain>
    </source>
</reference>
<name>A0A0A6XB58_ACTUT</name>
<dbReference type="STRING" id="1869.MB27_12550"/>
<dbReference type="GO" id="GO:0019693">
    <property type="term" value="P:ribose phosphate metabolic process"/>
    <property type="evidence" value="ECO:0007669"/>
    <property type="project" value="TreeGrafter"/>
</dbReference>
<dbReference type="eggNOG" id="COG0494">
    <property type="taxonomic scope" value="Bacteria"/>
</dbReference>
<dbReference type="GO" id="GO:0005829">
    <property type="term" value="C:cytosol"/>
    <property type="evidence" value="ECO:0007669"/>
    <property type="project" value="TreeGrafter"/>
</dbReference>
<dbReference type="Pfam" id="PF00293">
    <property type="entry name" value="NUDIX"/>
    <property type="match status" value="1"/>
</dbReference>
<comment type="caution">
    <text evidence="4">The sequence shown here is derived from an EMBL/GenBank/DDBJ whole genome shotgun (WGS) entry which is preliminary data.</text>
</comment>